<keyword evidence="2" id="KW-1185">Reference proteome</keyword>
<evidence type="ECO:0000313" key="1">
    <source>
        <dbReference type="EMBL" id="MBD3108768.1"/>
    </source>
</evidence>
<name>A0A927CVX1_9BACI</name>
<proteinExistence type="predicted"/>
<organism evidence="1 2">
    <name type="scientific">Peribacillus faecalis</name>
    <dbReference type="NCBI Taxonomy" id="2772559"/>
    <lineage>
        <taxon>Bacteria</taxon>
        <taxon>Bacillati</taxon>
        <taxon>Bacillota</taxon>
        <taxon>Bacilli</taxon>
        <taxon>Bacillales</taxon>
        <taxon>Bacillaceae</taxon>
        <taxon>Peribacillus</taxon>
    </lineage>
</organism>
<dbReference type="RefSeq" id="WP_190998301.1">
    <property type="nucleotide sequence ID" value="NZ_JACXSI010000023.1"/>
</dbReference>
<dbReference type="AlphaFoldDB" id="A0A927CVX1"/>
<gene>
    <name evidence="1" type="ORF">IEO70_10350</name>
</gene>
<protein>
    <submittedName>
        <fullName evidence="1">YtxH domain-containing protein</fullName>
    </submittedName>
</protein>
<accession>A0A927CVX1</accession>
<sequence>MNQEEQAYTTTSKNKLWKGILIGALAGAAISMLDRQTREATVACAKKGAKAAYNLVENPEIVTDKIKETSDKVRATIESVTEDVSVIANQVEILKEIPPQLASVVKETKDAVAGSVKQEQD</sequence>
<dbReference type="EMBL" id="JACXSI010000023">
    <property type="protein sequence ID" value="MBD3108768.1"/>
    <property type="molecule type" value="Genomic_DNA"/>
</dbReference>
<reference evidence="1" key="1">
    <citation type="submission" date="2020-09" db="EMBL/GenBank/DDBJ databases">
        <title>Bacillus faecalis sp. nov., a moderately halophilic bacterium isolated from cow faeces.</title>
        <authorList>
            <person name="Jiang L."/>
            <person name="Lee J."/>
        </authorList>
    </citation>
    <scope>NUCLEOTIDE SEQUENCE</scope>
    <source>
        <strain evidence="1">AGMB 02131</strain>
    </source>
</reference>
<dbReference type="Proteomes" id="UP000602076">
    <property type="component" value="Unassembled WGS sequence"/>
</dbReference>
<comment type="caution">
    <text evidence="1">The sequence shown here is derived from an EMBL/GenBank/DDBJ whole genome shotgun (WGS) entry which is preliminary data.</text>
</comment>
<evidence type="ECO:0000313" key="2">
    <source>
        <dbReference type="Proteomes" id="UP000602076"/>
    </source>
</evidence>